<keyword evidence="2" id="KW-1185">Reference proteome</keyword>
<evidence type="ECO:0000313" key="1">
    <source>
        <dbReference type="EMBL" id="GMM50697.1"/>
    </source>
</evidence>
<proteinExistence type="predicted"/>
<reference evidence="1 2" key="1">
    <citation type="journal article" date="2023" name="Elife">
        <title>Identification of key yeast species and microbe-microbe interactions impacting larval growth of Drosophila in the wild.</title>
        <authorList>
            <person name="Mure A."/>
            <person name="Sugiura Y."/>
            <person name="Maeda R."/>
            <person name="Honda K."/>
            <person name="Sakurai N."/>
            <person name="Takahashi Y."/>
            <person name="Watada M."/>
            <person name="Katoh T."/>
            <person name="Gotoh A."/>
            <person name="Gotoh Y."/>
            <person name="Taniguchi I."/>
            <person name="Nakamura K."/>
            <person name="Hayashi T."/>
            <person name="Katayama T."/>
            <person name="Uemura T."/>
            <person name="Hattori Y."/>
        </authorList>
    </citation>
    <scope>NUCLEOTIDE SEQUENCE [LARGE SCALE GENOMIC DNA]</scope>
    <source>
        <strain evidence="1 2">SB-73</strain>
    </source>
</reference>
<name>A0AAV5RHX6_STABA</name>
<dbReference type="EMBL" id="BTGC01000003">
    <property type="protein sequence ID" value="GMM50697.1"/>
    <property type="molecule type" value="Genomic_DNA"/>
</dbReference>
<evidence type="ECO:0000313" key="2">
    <source>
        <dbReference type="Proteomes" id="UP001362899"/>
    </source>
</evidence>
<gene>
    <name evidence="1" type="ORF">DASB73_016550</name>
</gene>
<dbReference type="Proteomes" id="UP001362899">
    <property type="component" value="Unassembled WGS sequence"/>
</dbReference>
<accession>A0AAV5RHX6</accession>
<dbReference type="AlphaFoldDB" id="A0AAV5RHX6"/>
<comment type="caution">
    <text evidence="1">The sequence shown here is derived from an EMBL/GenBank/DDBJ whole genome shotgun (WGS) entry which is preliminary data.</text>
</comment>
<organism evidence="1 2">
    <name type="scientific">Starmerella bacillaris</name>
    <name type="common">Yeast</name>
    <name type="synonym">Candida zemplinina</name>
    <dbReference type="NCBI Taxonomy" id="1247836"/>
    <lineage>
        <taxon>Eukaryota</taxon>
        <taxon>Fungi</taxon>
        <taxon>Dikarya</taxon>
        <taxon>Ascomycota</taxon>
        <taxon>Saccharomycotina</taxon>
        <taxon>Dipodascomycetes</taxon>
        <taxon>Dipodascales</taxon>
        <taxon>Trichomonascaceae</taxon>
        <taxon>Starmerella</taxon>
    </lineage>
</organism>
<sequence>MDITVAPTDFLRIGPDMINFKVSRARHPNNLTRLMGYFLEFQNSEQALSYYNSALNHEICGFALNFQFAGLESFGFKSPILENSKLPRRAHVIVIGFPNSMHLKDIEENYLKGYKLAGSTTQRTNLINIGDSFAKKSNGSNETNMPSLQRLPKENYIFGEDVVLIRFKDEKEARMFTKDNMNNSKGLLCEVVD</sequence>
<protein>
    <submittedName>
        <fullName evidence="1">Uncharacterized protein</fullName>
    </submittedName>
</protein>